<reference evidence="6 7" key="1">
    <citation type="journal article" date="2016" name="Int. J. Syst. Evol. Microbiol.">
        <title>Tessaracoccus flavus sp. nov., isolated from the drainage system of a lindane-producing factory.</title>
        <authorList>
            <person name="Kumari R."/>
            <person name="Singh P."/>
            <person name="Schumann P."/>
            <person name="Lal R."/>
        </authorList>
    </citation>
    <scope>NUCLEOTIDE SEQUENCE [LARGE SCALE GENOMIC DNA]</scope>
    <source>
        <strain evidence="6 7">RP1T</strain>
    </source>
</reference>
<dbReference type="AlphaFoldDB" id="A0A1Q2CFP3"/>
<dbReference type="Gene3D" id="3.60.130.10">
    <property type="entry name" value="Clavaminate synthase-like"/>
    <property type="match status" value="1"/>
</dbReference>
<evidence type="ECO:0000256" key="4">
    <source>
        <dbReference type="ARBA" id="ARBA00023194"/>
    </source>
</evidence>
<accession>A0A1Q2CFP3</accession>
<sequence length="211" mass="23226">MLEPGPAVASDPAAVIELARRYGTVSERDGGGAWPIQSQVPSGTFSVTNDAAPLHTDAQYRNDPEDAFLLACARSAAQGGDSILLAVDDLVATLSRRSDWFSLQGLLQAPIWRWRTPEVFDGPRESEPAAILYPREDGRYSMRWRMDNLVADQSAAWAAEVVHQTAAIDPNLAVLKLRPGQVLVCDNSTVLHGRTAFNDPTRLLWRVRVHR</sequence>
<evidence type="ECO:0000256" key="2">
    <source>
        <dbReference type="ARBA" id="ARBA00023002"/>
    </source>
</evidence>
<feature type="domain" description="TauD/TfdA-like" evidence="5">
    <location>
        <begin position="11"/>
        <end position="207"/>
    </location>
</feature>
<comment type="cofactor">
    <cofactor evidence="1">
        <name>Fe(2+)</name>
        <dbReference type="ChEBI" id="CHEBI:29033"/>
    </cofactor>
</comment>
<dbReference type="EMBL" id="CP019605">
    <property type="protein sequence ID" value="AQP44928.1"/>
    <property type="molecule type" value="Genomic_DNA"/>
</dbReference>
<protein>
    <recommendedName>
        <fullName evidence="5">TauD/TfdA-like domain-containing protein</fullName>
    </recommendedName>
</protein>
<evidence type="ECO:0000313" key="7">
    <source>
        <dbReference type="Proteomes" id="UP000188324"/>
    </source>
</evidence>
<dbReference type="PANTHER" id="PTHR10696">
    <property type="entry name" value="GAMMA-BUTYROBETAINE HYDROXYLASE-RELATED"/>
    <property type="match status" value="1"/>
</dbReference>
<organism evidence="6 7">
    <name type="scientific">Tessaracoccus flavus</name>
    <dbReference type="NCBI Taxonomy" id="1610493"/>
    <lineage>
        <taxon>Bacteria</taxon>
        <taxon>Bacillati</taxon>
        <taxon>Actinomycetota</taxon>
        <taxon>Actinomycetes</taxon>
        <taxon>Propionibacteriales</taxon>
        <taxon>Propionibacteriaceae</taxon>
        <taxon>Tessaracoccus</taxon>
    </lineage>
</organism>
<keyword evidence="3" id="KW-0408">Iron</keyword>
<evidence type="ECO:0000256" key="3">
    <source>
        <dbReference type="ARBA" id="ARBA00023004"/>
    </source>
</evidence>
<dbReference type="Pfam" id="PF02668">
    <property type="entry name" value="TauD"/>
    <property type="match status" value="1"/>
</dbReference>
<dbReference type="KEGG" id="tfl:RPIT_09105"/>
<dbReference type="STRING" id="1610493.RPIT_09105"/>
<dbReference type="PANTHER" id="PTHR10696:SF56">
    <property type="entry name" value="TAUD_TFDA-LIKE DOMAIN-CONTAINING PROTEIN"/>
    <property type="match status" value="1"/>
</dbReference>
<dbReference type="SUPFAM" id="SSF51197">
    <property type="entry name" value="Clavaminate synthase-like"/>
    <property type="match status" value="1"/>
</dbReference>
<keyword evidence="7" id="KW-1185">Reference proteome</keyword>
<evidence type="ECO:0000259" key="5">
    <source>
        <dbReference type="Pfam" id="PF02668"/>
    </source>
</evidence>
<evidence type="ECO:0000256" key="1">
    <source>
        <dbReference type="ARBA" id="ARBA00001954"/>
    </source>
</evidence>
<evidence type="ECO:0000313" key="6">
    <source>
        <dbReference type="EMBL" id="AQP44928.1"/>
    </source>
</evidence>
<dbReference type="InterPro" id="IPR050411">
    <property type="entry name" value="AlphaKG_dependent_hydroxylases"/>
</dbReference>
<dbReference type="Proteomes" id="UP000188324">
    <property type="component" value="Chromosome"/>
</dbReference>
<dbReference type="GO" id="GO:0016491">
    <property type="term" value="F:oxidoreductase activity"/>
    <property type="evidence" value="ECO:0007669"/>
    <property type="project" value="UniProtKB-KW"/>
</dbReference>
<name>A0A1Q2CFP3_9ACTN</name>
<proteinExistence type="predicted"/>
<dbReference type="GO" id="GO:0017000">
    <property type="term" value="P:antibiotic biosynthetic process"/>
    <property type="evidence" value="ECO:0007669"/>
    <property type="project" value="UniProtKB-KW"/>
</dbReference>
<dbReference type="InterPro" id="IPR003819">
    <property type="entry name" value="TauD/TfdA-like"/>
</dbReference>
<dbReference type="InterPro" id="IPR042098">
    <property type="entry name" value="TauD-like_sf"/>
</dbReference>
<keyword evidence="2" id="KW-0560">Oxidoreductase</keyword>
<keyword evidence="4" id="KW-0045">Antibiotic biosynthesis</keyword>
<gene>
    <name evidence="6" type="ORF">RPIT_09105</name>
</gene>